<evidence type="ECO:0000256" key="6">
    <source>
        <dbReference type="ARBA" id="ARBA00022240"/>
    </source>
</evidence>
<dbReference type="FunFam" id="3.40.630.30:FF:000042">
    <property type="entry name" value="Glycylpeptide N-tetradecanoyltransferase"/>
    <property type="match status" value="1"/>
</dbReference>
<evidence type="ECO:0000256" key="11">
    <source>
        <dbReference type="RuleBase" id="RU000586"/>
    </source>
</evidence>
<dbReference type="EC" id="2.3.1.97" evidence="5 11"/>
<reference evidence="16" key="1">
    <citation type="journal article" date="2020" name="Stud. Mycol.">
        <title>101 Dothideomycetes genomes: a test case for predicting lifestyles and emergence of pathogens.</title>
        <authorList>
            <person name="Haridas S."/>
            <person name="Albert R."/>
            <person name="Binder M."/>
            <person name="Bloem J."/>
            <person name="Labutti K."/>
            <person name="Salamov A."/>
            <person name="Andreopoulos B."/>
            <person name="Baker S."/>
            <person name="Barry K."/>
            <person name="Bills G."/>
            <person name="Bluhm B."/>
            <person name="Cannon C."/>
            <person name="Castanera R."/>
            <person name="Culley D."/>
            <person name="Daum C."/>
            <person name="Ezra D."/>
            <person name="Gonzalez J."/>
            <person name="Henrissat B."/>
            <person name="Kuo A."/>
            <person name="Liang C."/>
            <person name="Lipzen A."/>
            <person name="Lutzoni F."/>
            <person name="Magnuson J."/>
            <person name="Mondo S."/>
            <person name="Nolan M."/>
            <person name="Ohm R."/>
            <person name="Pangilinan J."/>
            <person name="Park H.-J."/>
            <person name="Ramirez L."/>
            <person name="Alfaro M."/>
            <person name="Sun H."/>
            <person name="Tritt A."/>
            <person name="Yoshinaga Y."/>
            <person name="Zwiers L.-H."/>
            <person name="Turgeon B."/>
            <person name="Goodwin S."/>
            <person name="Spatafora J."/>
            <person name="Crous P."/>
            <person name="Grigoriev I."/>
        </authorList>
    </citation>
    <scope>NUCLEOTIDE SEQUENCE</scope>
    <source>
        <strain evidence="16">ATCC 74209</strain>
    </source>
</reference>
<dbReference type="SUPFAM" id="SSF55729">
    <property type="entry name" value="Acyl-CoA N-acyltransferases (Nat)"/>
    <property type="match status" value="2"/>
</dbReference>
<accession>A0A9P4JPT0</accession>
<evidence type="ECO:0000256" key="3">
    <source>
        <dbReference type="ARBA" id="ARBA00009469"/>
    </source>
</evidence>
<dbReference type="Pfam" id="PF01233">
    <property type="entry name" value="NMT"/>
    <property type="match status" value="1"/>
</dbReference>
<keyword evidence="9 11" id="KW-0012">Acyltransferase</keyword>
<dbReference type="OrthoDB" id="60315at2759"/>
<evidence type="ECO:0000256" key="2">
    <source>
        <dbReference type="ARBA" id="ARBA00004496"/>
    </source>
</evidence>
<dbReference type="PROSITE" id="PS00975">
    <property type="entry name" value="NMT_1"/>
    <property type="match status" value="1"/>
</dbReference>
<dbReference type="Proteomes" id="UP000799536">
    <property type="component" value="Unassembled WGS sequence"/>
</dbReference>
<comment type="subunit">
    <text evidence="4">Monomer.</text>
</comment>
<evidence type="ECO:0000256" key="10">
    <source>
        <dbReference type="ARBA" id="ARBA00048276"/>
    </source>
</evidence>
<evidence type="ECO:0000256" key="5">
    <source>
        <dbReference type="ARBA" id="ARBA00012923"/>
    </source>
</evidence>
<protein>
    <recommendedName>
        <fullName evidence="6 11">Glycylpeptide N-tetradecanoyltransferase</fullName>
        <ecNumber evidence="5 11">2.3.1.97</ecNumber>
    </recommendedName>
</protein>
<evidence type="ECO:0000256" key="4">
    <source>
        <dbReference type="ARBA" id="ARBA00011245"/>
    </source>
</evidence>
<keyword evidence="17" id="KW-1185">Reference proteome</keyword>
<dbReference type="InterPro" id="IPR022677">
    <property type="entry name" value="NMT_C"/>
</dbReference>
<dbReference type="InterPro" id="IPR022676">
    <property type="entry name" value="NMT_N"/>
</dbReference>
<dbReference type="EMBL" id="ML993912">
    <property type="protein sequence ID" value="KAF2203147.1"/>
    <property type="molecule type" value="Genomic_DNA"/>
</dbReference>
<dbReference type="PANTHER" id="PTHR11377:SF5">
    <property type="entry name" value="GLYCYLPEPTIDE N-TETRADECANOYLTRANSFERASE"/>
    <property type="match status" value="1"/>
</dbReference>
<dbReference type="GO" id="GO:0004379">
    <property type="term" value="F:glycylpeptide N-tetradecanoyltransferase activity"/>
    <property type="evidence" value="ECO:0007669"/>
    <property type="project" value="UniProtKB-EC"/>
</dbReference>
<feature type="region of interest" description="Disordered" evidence="13">
    <location>
        <begin position="1"/>
        <end position="86"/>
    </location>
</feature>
<dbReference type="InterPro" id="IPR000903">
    <property type="entry name" value="NMT"/>
</dbReference>
<dbReference type="InterPro" id="IPR022678">
    <property type="entry name" value="NMT_CS"/>
</dbReference>
<evidence type="ECO:0000259" key="14">
    <source>
        <dbReference type="Pfam" id="PF01233"/>
    </source>
</evidence>
<comment type="function">
    <text evidence="1 11">Adds a myristoyl group to the N-terminal glycine residue of certain cellular proteins.</text>
</comment>
<keyword evidence="7" id="KW-0963">Cytoplasm</keyword>
<evidence type="ECO:0000256" key="13">
    <source>
        <dbReference type="SAM" id="MobiDB-lite"/>
    </source>
</evidence>
<dbReference type="Gene3D" id="3.40.630.30">
    <property type="match status" value="2"/>
</dbReference>
<dbReference type="PANTHER" id="PTHR11377">
    <property type="entry name" value="N-MYRISTOYL TRANSFERASE"/>
    <property type="match status" value="1"/>
</dbReference>
<dbReference type="FunFam" id="3.40.630.30:FF:000056">
    <property type="entry name" value="Glycylpeptide N-tetradecanoyltransferase"/>
    <property type="match status" value="1"/>
</dbReference>
<dbReference type="GO" id="GO:0005737">
    <property type="term" value="C:cytoplasm"/>
    <property type="evidence" value="ECO:0007669"/>
    <property type="project" value="UniProtKB-SubCell"/>
</dbReference>
<dbReference type="AlphaFoldDB" id="A0A9P4JPT0"/>
<evidence type="ECO:0000256" key="7">
    <source>
        <dbReference type="ARBA" id="ARBA00022490"/>
    </source>
</evidence>
<evidence type="ECO:0000259" key="15">
    <source>
        <dbReference type="Pfam" id="PF02799"/>
    </source>
</evidence>
<dbReference type="Pfam" id="PF02799">
    <property type="entry name" value="NMT_C"/>
    <property type="match status" value="1"/>
</dbReference>
<comment type="subcellular location">
    <subcellularLocation>
        <location evidence="2">Cytoplasm</location>
    </subcellularLocation>
</comment>
<name>A0A9P4JPT0_9PLEO</name>
<dbReference type="PROSITE" id="PS00976">
    <property type="entry name" value="NMT_2"/>
    <property type="match status" value="1"/>
</dbReference>
<evidence type="ECO:0000256" key="8">
    <source>
        <dbReference type="ARBA" id="ARBA00022679"/>
    </source>
</evidence>
<evidence type="ECO:0000256" key="9">
    <source>
        <dbReference type="ARBA" id="ARBA00023315"/>
    </source>
</evidence>
<feature type="compositionally biased region" description="Acidic residues" evidence="13">
    <location>
        <begin position="32"/>
        <end position="50"/>
    </location>
</feature>
<feature type="domain" description="Glycylpeptide N-tetradecanoyltransferase C-terminal" evidence="15">
    <location>
        <begin position="346"/>
        <end position="560"/>
    </location>
</feature>
<dbReference type="InterPro" id="IPR016181">
    <property type="entry name" value="Acyl_CoA_acyltransferase"/>
</dbReference>
<evidence type="ECO:0000313" key="16">
    <source>
        <dbReference type="EMBL" id="KAF2203147.1"/>
    </source>
</evidence>
<comment type="similarity">
    <text evidence="3 12">Belongs to the NMT family.</text>
</comment>
<comment type="catalytic activity">
    <reaction evidence="10 11">
        <text>N-terminal glycyl-[protein] + tetradecanoyl-CoA = N-tetradecanoylglycyl-[protein] + CoA + H(+)</text>
        <dbReference type="Rhea" id="RHEA:15521"/>
        <dbReference type="Rhea" id="RHEA-COMP:12666"/>
        <dbReference type="Rhea" id="RHEA-COMP:12667"/>
        <dbReference type="ChEBI" id="CHEBI:15378"/>
        <dbReference type="ChEBI" id="CHEBI:57287"/>
        <dbReference type="ChEBI" id="CHEBI:57385"/>
        <dbReference type="ChEBI" id="CHEBI:64723"/>
        <dbReference type="ChEBI" id="CHEBI:133050"/>
        <dbReference type="EC" id="2.3.1.97"/>
    </reaction>
</comment>
<proteinExistence type="inferred from homology"/>
<comment type="caution">
    <text evidence="16">The sequence shown here is derived from an EMBL/GenBank/DDBJ whole genome shotgun (WGS) entry which is preliminary data.</text>
</comment>
<keyword evidence="8 11" id="KW-0808">Transferase</keyword>
<sequence>MPQQGSKITDPEMTATATVEAMAESKQQPTTEDADESGEDSGEEVEETVEGAEGSQEKKKQSRKRTIKNALIGKGKGKAEVDPSTPVGAHLSKEQMSQLLELNPALKNELQAQGKGQADIEQAMRKMNVSELLTGLATGGKNVKDMAGHAFWKTQPVPSFEELARGKDKIVDGEIKKIDVEKVSKEPSQMYPGFEWVTMDLKDEKQLEEVYDLLSNHYVEDTEAMFRFKYSPSFLNWALKAPGWRKEWHVGVRATASKKLVAFISGIPVELRVRKNTLHCSEINFLCVHKKLRSKRLAPVLIKEITRRCYVENVFQAIYTVGNLLPTPVSTCRYFHRPLNWEKLWEVGFSPLPQGSTKQRQVLKYKLPDKTSTLGLRIMEPKDVDAALELLKRYLERMDMAQVFSKEEFEHWMLPSKEVKEQVVWSYVVEDPQSKKITDFFSFYNLESTVIGNKKHDVVKAAYLFYYATEAAWDQDKAALKARLNKLMKDCLILANNADFDVFNALTLLDNPLFLEEQKFGAGDGSLHYYLYNYRAAPLGGGIDMRNRPSEKHMGGVGLVML</sequence>
<evidence type="ECO:0000256" key="1">
    <source>
        <dbReference type="ARBA" id="ARBA00003900"/>
    </source>
</evidence>
<evidence type="ECO:0000256" key="12">
    <source>
        <dbReference type="RuleBase" id="RU004178"/>
    </source>
</evidence>
<evidence type="ECO:0000313" key="17">
    <source>
        <dbReference type="Proteomes" id="UP000799536"/>
    </source>
</evidence>
<gene>
    <name evidence="16" type="ORF">GQ43DRAFT_461821</name>
</gene>
<feature type="domain" description="Glycylpeptide N-tetradecanoyltransferase N-terminal" evidence="14">
    <location>
        <begin position="177"/>
        <end position="332"/>
    </location>
</feature>
<organism evidence="16 17">
    <name type="scientific">Delitschia confertaspora ATCC 74209</name>
    <dbReference type="NCBI Taxonomy" id="1513339"/>
    <lineage>
        <taxon>Eukaryota</taxon>
        <taxon>Fungi</taxon>
        <taxon>Dikarya</taxon>
        <taxon>Ascomycota</taxon>
        <taxon>Pezizomycotina</taxon>
        <taxon>Dothideomycetes</taxon>
        <taxon>Pleosporomycetidae</taxon>
        <taxon>Pleosporales</taxon>
        <taxon>Delitschiaceae</taxon>
        <taxon>Delitschia</taxon>
    </lineage>
</organism>
<feature type="compositionally biased region" description="Low complexity" evidence="13">
    <location>
        <begin position="12"/>
        <end position="24"/>
    </location>
</feature>